<proteinExistence type="predicted"/>
<sequence>GDMKTKWMGQKLTQPFAYEYDVEDSDVLYMDLNDLKTRMTSKDRRRIEDQIFTSGLFTAAGHPVS</sequence>
<organism evidence="1 2">
    <name type="scientific">Taxus chinensis</name>
    <name type="common">Chinese yew</name>
    <name type="synonym">Taxus wallichiana var. chinensis</name>
    <dbReference type="NCBI Taxonomy" id="29808"/>
    <lineage>
        <taxon>Eukaryota</taxon>
        <taxon>Viridiplantae</taxon>
        <taxon>Streptophyta</taxon>
        <taxon>Embryophyta</taxon>
        <taxon>Tracheophyta</taxon>
        <taxon>Spermatophyta</taxon>
        <taxon>Pinopsida</taxon>
        <taxon>Pinidae</taxon>
        <taxon>Conifers II</taxon>
        <taxon>Cupressales</taxon>
        <taxon>Taxaceae</taxon>
        <taxon>Taxus</taxon>
    </lineage>
</organism>
<keyword evidence="2" id="KW-1185">Reference proteome</keyword>
<feature type="non-terminal residue" evidence="1">
    <location>
        <position position="1"/>
    </location>
</feature>
<gene>
    <name evidence="1" type="ORF">KI387_015394</name>
</gene>
<evidence type="ECO:0000313" key="2">
    <source>
        <dbReference type="Proteomes" id="UP000824469"/>
    </source>
</evidence>
<reference evidence="1 2" key="1">
    <citation type="journal article" date="2021" name="Nat. Plants">
        <title>The Taxus genome provides insights into paclitaxel biosynthesis.</title>
        <authorList>
            <person name="Xiong X."/>
            <person name="Gou J."/>
            <person name="Liao Q."/>
            <person name="Li Y."/>
            <person name="Zhou Q."/>
            <person name="Bi G."/>
            <person name="Li C."/>
            <person name="Du R."/>
            <person name="Wang X."/>
            <person name="Sun T."/>
            <person name="Guo L."/>
            <person name="Liang H."/>
            <person name="Lu P."/>
            <person name="Wu Y."/>
            <person name="Zhang Z."/>
            <person name="Ro D.K."/>
            <person name="Shang Y."/>
            <person name="Huang S."/>
            <person name="Yan J."/>
        </authorList>
    </citation>
    <scope>NUCLEOTIDE SEQUENCE [LARGE SCALE GENOMIC DNA]</scope>
    <source>
        <strain evidence="1">Ta-2019</strain>
    </source>
</reference>
<feature type="non-terminal residue" evidence="1">
    <location>
        <position position="65"/>
    </location>
</feature>
<dbReference type="Proteomes" id="UP000824469">
    <property type="component" value="Unassembled WGS sequence"/>
</dbReference>
<protein>
    <submittedName>
        <fullName evidence="1">Uncharacterized protein</fullName>
    </submittedName>
</protein>
<comment type="caution">
    <text evidence="1">The sequence shown here is derived from an EMBL/GenBank/DDBJ whole genome shotgun (WGS) entry which is preliminary data.</text>
</comment>
<evidence type="ECO:0000313" key="1">
    <source>
        <dbReference type="EMBL" id="KAH9320755.1"/>
    </source>
</evidence>
<dbReference type="EMBL" id="JAHRHJ020000003">
    <property type="protein sequence ID" value="KAH9320755.1"/>
    <property type="molecule type" value="Genomic_DNA"/>
</dbReference>
<name>A0AA38GF25_TAXCH</name>
<dbReference type="AlphaFoldDB" id="A0AA38GF25"/>
<accession>A0AA38GF25</accession>